<dbReference type="GO" id="GO:0022857">
    <property type="term" value="F:transmembrane transporter activity"/>
    <property type="evidence" value="ECO:0007669"/>
    <property type="project" value="InterPro"/>
</dbReference>
<dbReference type="Proteomes" id="UP000077381">
    <property type="component" value="Unassembled WGS sequence"/>
</dbReference>
<proteinExistence type="inferred from homology"/>
<dbReference type="GO" id="GO:0005886">
    <property type="term" value="C:plasma membrane"/>
    <property type="evidence" value="ECO:0007669"/>
    <property type="project" value="UniProtKB-SubCell"/>
</dbReference>
<comment type="subcellular location">
    <subcellularLocation>
        <location evidence="1">Cell membrane</location>
        <topology evidence="1">Multi-pass membrane protein</topology>
    </subcellularLocation>
</comment>
<dbReference type="PANTHER" id="PTHR11795">
    <property type="entry name" value="BRANCHED-CHAIN AMINO ACID TRANSPORT SYSTEM PERMEASE PROTEIN LIVH"/>
    <property type="match status" value="1"/>
</dbReference>
<dbReference type="InterPro" id="IPR052157">
    <property type="entry name" value="BCAA_transport_permease"/>
</dbReference>
<evidence type="ECO:0000256" key="3">
    <source>
        <dbReference type="ARBA" id="ARBA00022475"/>
    </source>
</evidence>
<dbReference type="GO" id="GO:0006865">
    <property type="term" value="P:amino acid transport"/>
    <property type="evidence" value="ECO:0007669"/>
    <property type="project" value="UniProtKB-KW"/>
</dbReference>
<dbReference type="PATRIC" id="fig|1716141.3.peg.5168"/>
<feature type="transmembrane region" description="Helical" evidence="9">
    <location>
        <begin position="6"/>
        <end position="27"/>
    </location>
</feature>
<dbReference type="AlphaFoldDB" id="A0A177HLI3"/>
<comment type="caution">
    <text evidence="10">The sequence shown here is derived from an EMBL/GenBank/DDBJ whole genome shotgun (WGS) entry which is preliminary data.</text>
</comment>
<feature type="transmembrane region" description="Helical" evidence="9">
    <location>
        <begin position="190"/>
        <end position="214"/>
    </location>
</feature>
<comment type="similarity">
    <text evidence="8">Belongs to the binding-protein-dependent transport system permease family. LivHM subfamily.</text>
</comment>
<evidence type="ECO:0000256" key="4">
    <source>
        <dbReference type="ARBA" id="ARBA00022692"/>
    </source>
</evidence>
<gene>
    <name evidence="10" type="primary">livH_5</name>
    <name evidence="10" type="ORF">STSP_49240</name>
</gene>
<evidence type="ECO:0000256" key="2">
    <source>
        <dbReference type="ARBA" id="ARBA00022448"/>
    </source>
</evidence>
<evidence type="ECO:0000256" key="1">
    <source>
        <dbReference type="ARBA" id="ARBA00004651"/>
    </source>
</evidence>
<keyword evidence="3" id="KW-1003">Cell membrane</keyword>
<reference evidence="10 11" key="1">
    <citation type="submission" date="2015-12" db="EMBL/GenBank/DDBJ databases">
        <title>Genome sequence of Streptomyces sp. G25.</title>
        <authorList>
            <person name="Poehlein A."/>
            <person name="Roettig A."/>
            <person name="Hiessl S."/>
            <person name="Hauschild P."/>
            <person name="Schauer J."/>
            <person name="Madkour M.H."/>
            <person name="Al-Ansari A.M."/>
            <person name="Almakishah N.H."/>
            <person name="Steinbuechel A."/>
            <person name="Daniel R."/>
        </authorList>
    </citation>
    <scope>NUCLEOTIDE SEQUENCE [LARGE SCALE GENOMIC DNA]</scope>
    <source>
        <strain evidence="11">G25(2015)</strain>
    </source>
</reference>
<feature type="transmembrane region" description="Helical" evidence="9">
    <location>
        <begin position="95"/>
        <end position="115"/>
    </location>
</feature>
<evidence type="ECO:0000256" key="8">
    <source>
        <dbReference type="ARBA" id="ARBA00037998"/>
    </source>
</evidence>
<evidence type="ECO:0000256" key="6">
    <source>
        <dbReference type="ARBA" id="ARBA00022989"/>
    </source>
</evidence>
<dbReference type="OrthoDB" id="9807115at2"/>
<organism evidence="10 11">
    <name type="scientific">Streptomyces jeddahensis</name>
    <dbReference type="NCBI Taxonomy" id="1716141"/>
    <lineage>
        <taxon>Bacteria</taxon>
        <taxon>Bacillati</taxon>
        <taxon>Actinomycetota</taxon>
        <taxon>Actinomycetes</taxon>
        <taxon>Kitasatosporales</taxon>
        <taxon>Streptomycetaceae</taxon>
        <taxon>Streptomyces</taxon>
    </lineage>
</organism>
<protein>
    <submittedName>
        <fullName evidence="10">High-affinity branched-chain amino acid transport system permease protein LivH</fullName>
    </submittedName>
</protein>
<feature type="transmembrane region" description="Helical" evidence="9">
    <location>
        <begin position="63"/>
        <end position="83"/>
    </location>
</feature>
<feature type="transmembrane region" description="Helical" evidence="9">
    <location>
        <begin position="140"/>
        <end position="159"/>
    </location>
</feature>
<keyword evidence="2" id="KW-0813">Transport</keyword>
<dbReference type="InterPro" id="IPR001851">
    <property type="entry name" value="ABC_transp_permease"/>
</dbReference>
<keyword evidence="5" id="KW-0029">Amino-acid transport</keyword>
<keyword evidence="4 9" id="KW-0812">Transmembrane</keyword>
<dbReference type="PANTHER" id="PTHR11795:SF445">
    <property type="entry name" value="AMINO ACID ABC TRANSPORTER PERMEASE PROTEIN"/>
    <property type="match status" value="1"/>
</dbReference>
<dbReference type="Pfam" id="PF02653">
    <property type="entry name" value="BPD_transp_2"/>
    <property type="match status" value="1"/>
</dbReference>
<evidence type="ECO:0000313" key="11">
    <source>
        <dbReference type="Proteomes" id="UP000077381"/>
    </source>
</evidence>
<dbReference type="EMBL" id="LOHS01000102">
    <property type="protein sequence ID" value="OAH11755.1"/>
    <property type="molecule type" value="Genomic_DNA"/>
</dbReference>
<keyword evidence="11" id="KW-1185">Reference proteome</keyword>
<keyword evidence="6 9" id="KW-1133">Transmembrane helix</keyword>
<sequence>MTELVQTLVFGVLVGGVYSLVASGMNLVFGVMKVVNLAQGAMLILSAYLTYSLWKAVDLDPLLLVLVTAPSMYVVGWATYYLFIERARTTDPAMALVTTFGLALITKGIMALLWGNDQHAVTPAYANRSFTLGSLHFPQAQLYACLVAVAILAGLYALLRYTWLGQSVQAAASSSDGARLIGIEVRKVRAAAFALGVAAAGAGGALLSVLYPFTPSSTDHWIGLMLSIIVLGGMGSLPGSVLGAVLIALAESLTAAYIAPDWATAVPYLVIILVLLARPQGLMGIRLREDMSRA</sequence>
<evidence type="ECO:0000256" key="9">
    <source>
        <dbReference type="SAM" id="Phobius"/>
    </source>
</evidence>
<dbReference type="RefSeq" id="WP_067281955.1">
    <property type="nucleotide sequence ID" value="NZ_LOHS01000102.1"/>
</dbReference>
<name>A0A177HLI3_9ACTN</name>
<feature type="transmembrane region" description="Helical" evidence="9">
    <location>
        <begin position="265"/>
        <end position="285"/>
    </location>
</feature>
<evidence type="ECO:0000256" key="7">
    <source>
        <dbReference type="ARBA" id="ARBA00023136"/>
    </source>
</evidence>
<dbReference type="CDD" id="cd06582">
    <property type="entry name" value="TM_PBP1_LivH_like"/>
    <property type="match status" value="1"/>
</dbReference>
<evidence type="ECO:0000256" key="5">
    <source>
        <dbReference type="ARBA" id="ARBA00022970"/>
    </source>
</evidence>
<keyword evidence="7 9" id="KW-0472">Membrane</keyword>
<evidence type="ECO:0000313" key="10">
    <source>
        <dbReference type="EMBL" id="OAH11755.1"/>
    </source>
</evidence>
<accession>A0A177HLI3</accession>
<dbReference type="STRING" id="1716141.STSP_49240"/>